<dbReference type="EMBL" id="JAMXIB010000006">
    <property type="protein sequence ID" value="MCO5725018.1"/>
    <property type="molecule type" value="Genomic_DNA"/>
</dbReference>
<feature type="transmembrane region" description="Helical" evidence="1">
    <location>
        <begin position="32"/>
        <end position="52"/>
    </location>
</feature>
<evidence type="ECO:0000313" key="3">
    <source>
        <dbReference type="Proteomes" id="UP001206312"/>
    </source>
</evidence>
<protein>
    <recommendedName>
        <fullName evidence="4">Membrane transporter protein</fullName>
    </recommendedName>
</protein>
<reference evidence="2 3" key="1">
    <citation type="submission" date="2022-06" db="EMBL/GenBank/DDBJ databases">
        <authorList>
            <person name="Xuan X."/>
        </authorList>
    </citation>
    <scope>NUCLEOTIDE SEQUENCE [LARGE SCALE GENOMIC DNA]</scope>
    <source>
        <strain evidence="2 3">2V75</strain>
    </source>
</reference>
<proteinExistence type="predicted"/>
<evidence type="ECO:0000313" key="2">
    <source>
        <dbReference type="EMBL" id="MCO5725018.1"/>
    </source>
</evidence>
<feature type="transmembrane region" description="Helical" evidence="1">
    <location>
        <begin position="99"/>
        <end position="119"/>
    </location>
</feature>
<comment type="caution">
    <text evidence="2">The sequence shown here is derived from an EMBL/GenBank/DDBJ whole genome shotgun (WGS) entry which is preliminary data.</text>
</comment>
<name>A0ABT1B0B1_9FLAO</name>
<organism evidence="2 3">
    <name type="scientific">Robiginitalea marina</name>
    <dbReference type="NCBI Taxonomy" id="2954105"/>
    <lineage>
        <taxon>Bacteria</taxon>
        <taxon>Pseudomonadati</taxon>
        <taxon>Bacteroidota</taxon>
        <taxon>Flavobacteriia</taxon>
        <taxon>Flavobacteriales</taxon>
        <taxon>Flavobacteriaceae</taxon>
        <taxon>Robiginitalea</taxon>
    </lineage>
</organism>
<keyword evidence="3" id="KW-1185">Reference proteome</keyword>
<evidence type="ECO:0000256" key="1">
    <source>
        <dbReference type="SAM" id="Phobius"/>
    </source>
</evidence>
<dbReference type="Proteomes" id="UP001206312">
    <property type="component" value="Unassembled WGS sequence"/>
</dbReference>
<evidence type="ECO:0008006" key="4">
    <source>
        <dbReference type="Google" id="ProtNLM"/>
    </source>
</evidence>
<gene>
    <name evidence="2" type="ORF">NG653_09145</name>
</gene>
<keyword evidence="1" id="KW-0812">Transmembrane</keyword>
<keyword evidence="1" id="KW-1133">Transmembrane helix</keyword>
<sequence length="120" mass="12588">MVSDGSHALISLVAFVAALLTFFSGFGLSTLLTPVFVLFFPLDLAIACIIDFTRLSVYASRFGQAGLGENLPLVTSATLSAMAGAYPGNKLLKKITLQFLQRLVAVLLVLISLALGAGLI</sequence>
<feature type="transmembrane region" description="Helical" evidence="1">
    <location>
        <begin position="7"/>
        <end position="26"/>
    </location>
</feature>
<accession>A0ABT1B0B1</accession>
<keyword evidence="1" id="KW-0472">Membrane</keyword>
<dbReference type="RefSeq" id="WP_252741394.1">
    <property type="nucleotide sequence ID" value="NZ_JAMXIB010000006.1"/>
</dbReference>